<dbReference type="EMBL" id="CP018632">
    <property type="protein sequence ID" value="ASJ74739.1"/>
    <property type="molecule type" value="Genomic_DNA"/>
</dbReference>
<dbReference type="OrthoDB" id="9785907at2"/>
<dbReference type="RefSeq" id="WP_088919731.1">
    <property type="nucleotide sequence ID" value="NZ_CP018632.1"/>
</dbReference>
<dbReference type="KEGG" id="gai:IMCC3135_23350"/>
<dbReference type="Proteomes" id="UP000250079">
    <property type="component" value="Chromosome"/>
</dbReference>
<dbReference type="AlphaFoldDB" id="A0A2Z2NTV0"/>
<evidence type="ECO:0000313" key="2">
    <source>
        <dbReference type="Proteomes" id="UP000250079"/>
    </source>
</evidence>
<name>A0A2Z2NTV0_9GAMM</name>
<sequence length="431" mass="48481">MILDCAGVPTHLSYCTNIHPGDAWKDVLPQLQRQLPLIRSTLDQKTAMGIGLRLSRNSLESLQEPDVLADFKSWLKAQNHYVFTINGFPYGAFHGERVKEDVYKPDWTEAARLDYTCRLATLLCKLEPPDNYGSISTLPGTYKDWMMPGTEERISANLIRAVAHCVKLAQNTGVTIALAIEPEPCCMLETVAETVTFFKTYLFSDAALDSLMALTGLDRSAADAAMHLHIGVCYDVCHSAVEFENPGHAIARLQSAGIDIIKIQLSSALEIPQVNEASLRHLERFDEPVYLHQVIEKRGETLTRYNDVRAAVAATRHRLDARSTLDPALQMAINSSFAPPSQTRFAPISEPDAQWRVHYHVPVFMEKTEHFSTTQSTLSQVLQLQKLSGFCRHLEVETYTWDVLPENYRQEPVSDAIARELSWVRERLQTG</sequence>
<gene>
    <name evidence="1" type="ORF">IMCC3135_23350</name>
</gene>
<dbReference type="InterPro" id="IPR036237">
    <property type="entry name" value="Xyl_isomerase-like_sf"/>
</dbReference>
<proteinExistence type="predicted"/>
<reference evidence="1 2" key="1">
    <citation type="submission" date="2016-12" db="EMBL/GenBank/DDBJ databases">
        <authorList>
            <person name="Song W.-J."/>
            <person name="Kurnit D.M."/>
        </authorList>
    </citation>
    <scope>NUCLEOTIDE SEQUENCE [LARGE SCALE GENOMIC DNA]</scope>
    <source>
        <strain evidence="1 2">IMCC3135</strain>
    </source>
</reference>
<organism evidence="1 2">
    <name type="scientific">Granulosicoccus antarcticus IMCC3135</name>
    <dbReference type="NCBI Taxonomy" id="1192854"/>
    <lineage>
        <taxon>Bacteria</taxon>
        <taxon>Pseudomonadati</taxon>
        <taxon>Pseudomonadota</taxon>
        <taxon>Gammaproteobacteria</taxon>
        <taxon>Chromatiales</taxon>
        <taxon>Granulosicoccaceae</taxon>
        <taxon>Granulosicoccus</taxon>
    </lineage>
</organism>
<evidence type="ECO:0008006" key="3">
    <source>
        <dbReference type="Google" id="ProtNLM"/>
    </source>
</evidence>
<dbReference type="SUPFAM" id="SSF51658">
    <property type="entry name" value="Xylose isomerase-like"/>
    <property type="match status" value="1"/>
</dbReference>
<keyword evidence="2" id="KW-1185">Reference proteome</keyword>
<evidence type="ECO:0000313" key="1">
    <source>
        <dbReference type="EMBL" id="ASJ74739.1"/>
    </source>
</evidence>
<accession>A0A2Z2NTV0</accession>
<dbReference type="NCBIfam" id="NF035939">
    <property type="entry name" value="TIM_EboE"/>
    <property type="match status" value="1"/>
</dbReference>
<dbReference type="Gene3D" id="3.20.20.150">
    <property type="entry name" value="Divalent-metal-dependent TIM barrel enzymes"/>
    <property type="match status" value="1"/>
</dbReference>
<protein>
    <recommendedName>
        <fullName evidence="3">Xylose isomerase-like TIM barrel domain-containing protein</fullName>
    </recommendedName>
</protein>